<dbReference type="GeneID" id="8742965"/>
<evidence type="ECO:0000256" key="1">
    <source>
        <dbReference type="SAM" id="Phobius"/>
    </source>
</evidence>
<evidence type="ECO:0000313" key="3">
    <source>
        <dbReference type="Proteomes" id="UP000001903"/>
    </source>
</evidence>
<evidence type="ECO:0000313" key="2">
    <source>
        <dbReference type="EMBL" id="ADB61236.1"/>
    </source>
</evidence>
<dbReference type="STRING" id="543526.Htur_2358"/>
<keyword evidence="3" id="KW-1185">Reference proteome</keyword>
<keyword evidence="1" id="KW-1133">Transmembrane helix</keyword>
<dbReference type="RefSeq" id="WP_012943519.1">
    <property type="nucleotide sequence ID" value="NC_013743.1"/>
</dbReference>
<dbReference type="KEGG" id="htu:Htur_2358"/>
<feature type="transmembrane region" description="Helical" evidence="1">
    <location>
        <begin position="12"/>
        <end position="32"/>
    </location>
</feature>
<dbReference type="EMBL" id="CP001860">
    <property type="protein sequence ID" value="ADB61236.1"/>
    <property type="molecule type" value="Genomic_DNA"/>
</dbReference>
<dbReference type="eggNOG" id="arCOG10336">
    <property type="taxonomic scope" value="Archaea"/>
</dbReference>
<proteinExistence type="predicted"/>
<accession>D2RV35</accession>
<name>D2RV35_HALTV</name>
<gene>
    <name evidence="2" type="ordered locus">Htur_2358</name>
</gene>
<sequence length="86" mass="9016">MGIRTAIEHNPLVTAGLLFAIGWTVVIGARIVDQMGPIIGDNWVGQNGLGGLMGLLVIVAFLALLIASFGALGEPDPAPEEWPPER</sequence>
<dbReference type="OrthoDB" id="157388at2157"/>
<dbReference type="AlphaFoldDB" id="D2RV35"/>
<dbReference type="HOGENOM" id="CLU_2490379_0_0_2"/>
<reference evidence="2 3" key="1">
    <citation type="journal article" date="2010" name="Stand. Genomic Sci.">
        <title>Complete genome sequence of Haloterrigena turkmenica type strain (4k).</title>
        <authorList>
            <person name="Saunders E."/>
            <person name="Tindall B.J."/>
            <person name="Fahnrich R."/>
            <person name="Lapidus A."/>
            <person name="Copeland A."/>
            <person name="Del Rio T.G."/>
            <person name="Lucas S."/>
            <person name="Chen F."/>
            <person name="Tice H."/>
            <person name="Cheng J.F."/>
            <person name="Han C."/>
            <person name="Detter J.C."/>
            <person name="Bruce D."/>
            <person name="Goodwin L."/>
            <person name="Chain P."/>
            <person name="Pitluck S."/>
            <person name="Pati A."/>
            <person name="Ivanova N."/>
            <person name="Mavromatis K."/>
            <person name="Chen A."/>
            <person name="Palaniappan K."/>
            <person name="Land M."/>
            <person name="Hauser L."/>
            <person name="Chang Y.J."/>
            <person name="Jeffries C.D."/>
            <person name="Brettin T."/>
            <person name="Rohde M."/>
            <person name="Goker M."/>
            <person name="Bristow J."/>
            <person name="Eisen J.A."/>
            <person name="Markowitz V."/>
            <person name="Hugenholtz P."/>
            <person name="Klenk H.P."/>
            <person name="Kyrpides N.C."/>
        </authorList>
    </citation>
    <scope>NUCLEOTIDE SEQUENCE [LARGE SCALE GENOMIC DNA]</scope>
    <source>
        <strain evidence="3">ATCC 51198 / DSM 5511 / JCM 9101 / NCIMB 13204 / VKM B-1734 / 4k</strain>
    </source>
</reference>
<feature type="transmembrane region" description="Helical" evidence="1">
    <location>
        <begin position="52"/>
        <end position="72"/>
    </location>
</feature>
<keyword evidence="1" id="KW-0472">Membrane</keyword>
<dbReference type="Proteomes" id="UP000001903">
    <property type="component" value="Chromosome"/>
</dbReference>
<keyword evidence="1" id="KW-0812">Transmembrane</keyword>
<organism evidence="2 3">
    <name type="scientific">Haloterrigena turkmenica (strain ATCC 51198 / DSM 5511 / JCM 9101 / NCIMB 13204 / VKM B-1734 / 4k)</name>
    <name type="common">Halococcus turkmenicus</name>
    <dbReference type="NCBI Taxonomy" id="543526"/>
    <lineage>
        <taxon>Archaea</taxon>
        <taxon>Methanobacteriati</taxon>
        <taxon>Methanobacteriota</taxon>
        <taxon>Stenosarchaea group</taxon>
        <taxon>Halobacteria</taxon>
        <taxon>Halobacteriales</taxon>
        <taxon>Natrialbaceae</taxon>
        <taxon>Haloterrigena</taxon>
    </lineage>
</organism>
<protein>
    <submittedName>
        <fullName evidence="2">Uncharacterized protein</fullName>
    </submittedName>
</protein>